<protein>
    <recommendedName>
        <fullName evidence="4">Intracellular proteinase inhibitor BsuPI domain-containing protein</fullName>
    </recommendedName>
</protein>
<proteinExistence type="predicted"/>
<dbReference type="Proteomes" id="UP000218775">
    <property type="component" value="Unassembled WGS sequence"/>
</dbReference>
<evidence type="ECO:0000313" key="2">
    <source>
        <dbReference type="EMBL" id="PCI78420.1"/>
    </source>
</evidence>
<gene>
    <name evidence="2" type="ORF">COB21_00890</name>
</gene>
<feature type="chain" id="PRO_5012992055" description="Intracellular proteinase inhibitor BsuPI domain-containing protein" evidence="1">
    <location>
        <begin position="22"/>
        <end position="157"/>
    </location>
</feature>
<feature type="signal peptide" evidence="1">
    <location>
        <begin position="1"/>
        <end position="21"/>
    </location>
</feature>
<evidence type="ECO:0008006" key="4">
    <source>
        <dbReference type="Google" id="ProtNLM"/>
    </source>
</evidence>
<keyword evidence="1" id="KW-0732">Signal</keyword>
<name>A0A2A4X776_UNCAE</name>
<sequence length="157" mass="18373">MKKLFLHFFTYLLFPLSTLFAGEVKEETLVEVTTSTPNIKPITPLRKQVFTDFLKLRITHLKTDKGHVVAKLSLEHLDKVKEFCFEHEKQLDSVHFYLVDKQGEKVWKSGALIRLDRQEDLSFYKSFDLVINPKKNGRLIPSGKYECSFQLKLNEEP</sequence>
<evidence type="ECO:0000256" key="1">
    <source>
        <dbReference type="SAM" id="SignalP"/>
    </source>
</evidence>
<dbReference type="AlphaFoldDB" id="A0A2A4X776"/>
<organism evidence="2 3">
    <name type="scientific">Aerophobetes bacterium</name>
    <dbReference type="NCBI Taxonomy" id="2030807"/>
    <lineage>
        <taxon>Bacteria</taxon>
        <taxon>Candidatus Aerophobota</taxon>
    </lineage>
</organism>
<reference evidence="3" key="1">
    <citation type="submission" date="2017-08" db="EMBL/GenBank/DDBJ databases">
        <title>A dynamic microbial community with high functional redundancy inhabits the cold, oxic subseafloor aquifer.</title>
        <authorList>
            <person name="Tully B.J."/>
            <person name="Wheat C.G."/>
            <person name="Glazer B.T."/>
            <person name="Huber J.A."/>
        </authorList>
    </citation>
    <scope>NUCLEOTIDE SEQUENCE [LARGE SCALE GENOMIC DNA]</scope>
</reference>
<dbReference type="EMBL" id="NVUK01000006">
    <property type="protein sequence ID" value="PCI78420.1"/>
    <property type="molecule type" value="Genomic_DNA"/>
</dbReference>
<evidence type="ECO:0000313" key="3">
    <source>
        <dbReference type="Proteomes" id="UP000218775"/>
    </source>
</evidence>
<comment type="caution">
    <text evidence="2">The sequence shown here is derived from an EMBL/GenBank/DDBJ whole genome shotgun (WGS) entry which is preliminary data.</text>
</comment>
<accession>A0A2A4X776</accession>